<gene>
    <name evidence="2" type="ORF">HYALB_00004099</name>
</gene>
<reference evidence="2" key="1">
    <citation type="submission" date="2021-07" db="EMBL/GenBank/DDBJ databases">
        <authorList>
            <person name="Durling M."/>
        </authorList>
    </citation>
    <scope>NUCLEOTIDE SEQUENCE</scope>
</reference>
<protein>
    <submittedName>
        <fullName evidence="2">Uncharacterized protein</fullName>
    </submittedName>
</protein>
<keyword evidence="1" id="KW-0732">Signal</keyword>
<dbReference type="OrthoDB" id="3511824at2759"/>
<proteinExistence type="predicted"/>
<keyword evidence="3" id="KW-1185">Reference proteome</keyword>
<evidence type="ECO:0000256" key="1">
    <source>
        <dbReference type="SAM" id="SignalP"/>
    </source>
</evidence>
<comment type="caution">
    <text evidence="2">The sequence shown here is derived from an EMBL/GenBank/DDBJ whole genome shotgun (WGS) entry which is preliminary data.</text>
</comment>
<dbReference type="AlphaFoldDB" id="A0A9N9M1K3"/>
<organism evidence="2 3">
    <name type="scientific">Hymenoscyphus albidus</name>
    <dbReference type="NCBI Taxonomy" id="595503"/>
    <lineage>
        <taxon>Eukaryota</taxon>
        <taxon>Fungi</taxon>
        <taxon>Dikarya</taxon>
        <taxon>Ascomycota</taxon>
        <taxon>Pezizomycotina</taxon>
        <taxon>Leotiomycetes</taxon>
        <taxon>Helotiales</taxon>
        <taxon>Helotiaceae</taxon>
        <taxon>Hymenoscyphus</taxon>
    </lineage>
</organism>
<dbReference type="EMBL" id="CAJVRM010000733">
    <property type="protein sequence ID" value="CAG8983667.1"/>
    <property type="molecule type" value="Genomic_DNA"/>
</dbReference>
<evidence type="ECO:0000313" key="3">
    <source>
        <dbReference type="Proteomes" id="UP000701801"/>
    </source>
</evidence>
<name>A0A9N9M1K3_9HELO</name>
<feature type="signal peptide" evidence="1">
    <location>
        <begin position="1"/>
        <end position="18"/>
    </location>
</feature>
<dbReference type="Proteomes" id="UP000701801">
    <property type="component" value="Unassembled WGS sequence"/>
</dbReference>
<accession>A0A9N9M1K3</accession>
<sequence>MQFSSLLLAFVAANISLAIPIESSNAVAGREVLKVLEARAGGSVVDTTCTGASATDSKDWTSSEVKSSYNAGKGNVDKKTGAIEAGSAYFQFSEGVLLANLLANIGAVKNYGNNAVAVLPAMPTSCKTASKLYEYRLKGSNTDRVIWGWSKPAKAGGNGSSFFCLVITHRGKADNDFKPCTKTVEKKEEKKD</sequence>
<evidence type="ECO:0000313" key="2">
    <source>
        <dbReference type="EMBL" id="CAG8983667.1"/>
    </source>
</evidence>
<feature type="chain" id="PRO_5040193136" evidence="1">
    <location>
        <begin position="19"/>
        <end position="192"/>
    </location>
</feature>